<dbReference type="SUPFAM" id="SSF103506">
    <property type="entry name" value="Mitochondrial carrier"/>
    <property type="match status" value="1"/>
</dbReference>
<keyword evidence="6" id="KW-0999">Mitochondrion inner membrane</keyword>
<evidence type="ECO:0000256" key="1">
    <source>
        <dbReference type="ARBA" id="ARBA00004448"/>
    </source>
</evidence>
<dbReference type="Gene3D" id="1.50.40.10">
    <property type="entry name" value="Mitochondrial carrier domain"/>
    <property type="match status" value="1"/>
</dbReference>
<evidence type="ECO:0000313" key="10">
    <source>
        <dbReference type="EMBL" id="VVC88669.1"/>
    </source>
</evidence>
<name>A0A5E4PRE5_9NEOP</name>
<dbReference type="AlphaFoldDB" id="A0A5E4PRE5"/>
<evidence type="ECO:0000256" key="2">
    <source>
        <dbReference type="ARBA" id="ARBA00006375"/>
    </source>
</evidence>
<keyword evidence="5" id="KW-0677">Repeat</keyword>
<dbReference type="PANTHER" id="PTHR46131">
    <property type="entry name" value="SD08549P"/>
    <property type="match status" value="1"/>
</dbReference>
<comment type="similarity">
    <text evidence="2">Belongs to the mitochondrial carrier (TC 2.A.29) family.</text>
</comment>
<keyword evidence="8" id="KW-0496">Mitochondrion</keyword>
<organism evidence="10 11">
    <name type="scientific">Leptidea sinapis</name>
    <dbReference type="NCBI Taxonomy" id="189913"/>
    <lineage>
        <taxon>Eukaryota</taxon>
        <taxon>Metazoa</taxon>
        <taxon>Ecdysozoa</taxon>
        <taxon>Arthropoda</taxon>
        <taxon>Hexapoda</taxon>
        <taxon>Insecta</taxon>
        <taxon>Pterygota</taxon>
        <taxon>Neoptera</taxon>
        <taxon>Endopterygota</taxon>
        <taxon>Lepidoptera</taxon>
        <taxon>Glossata</taxon>
        <taxon>Ditrysia</taxon>
        <taxon>Papilionoidea</taxon>
        <taxon>Pieridae</taxon>
        <taxon>Dismorphiinae</taxon>
        <taxon>Leptidea</taxon>
    </lineage>
</organism>
<keyword evidence="11" id="KW-1185">Reference proteome</keyword>
<dbReference type="InterPro" id="IPR052465">
    <property type="entry name" value="Mito_NAD+_Carrier"/>
</dbReference>
<dbReference type="EMBL" id="FZQP02000371">
    <property type="protein sequence ID" value="VVC88669.1"/>
    <property type="molecule type" value="Genomic_DNA"/>
</dbReference>
<dbReference type="InterPro" id="IPR018108">
    <property type="entry name" value="MCP_transmembrane"/>
</dbReference>
<gene>
    <name evidence="10" type="ORF">LSINAPIS_LOCUS1979</name>
</gene>
<dbReference type="Pfam" id="PF00153">
    <property type="entry name" value="Mito_carr"/>
    <property type="match status" value="1"/>
</dbReference>
<keyword evidence="7" id="KW-1133">Transmembrane helix</keyword>
<keyword evidence="9" id="KW-0472">Membrane</keyword>
<dbReference type="Proteomes" id="UP000324832">
    <property type="component" value="Unassembled WGS sequence"/>
</dbReference>
<sequence length="114" mass="12846">MPCECDQDKMSEAQVLDKPVTNEGSVSVRMPTHAFSHHWKEFACGGGSAFCNILISYPLNKLIFRQMMHGVEATFALHQLKKEGLVFLYRGMLPPLLQRSLSMSLISCETKISR</sequence>
<dbReference type="PANTHER" id="PTHR46131:SF1">
    <property type="entry name" value="SD08549P"/>
    <property type="match status" value="1"/>
</dbReference>
<evidence type="ECO:0000256" key="5">
    <source>
        <dbReference type="ARBA" id="ARBA00022737"/>
    </source>
</evidence>
<proteinExistence type="inferred from homology"/>
<dbReference type="GO" id="GO:0051724">
    <property type="term" value="F:NAD transmembrane transporter activity"/>
    <property type="evidence" value="ECO:0007669"/>
    <property type="project" value="TreeGrafter"/>
</dbReference>
<evidence type="ECO:0000313" key="11">
    <source>
        <dbReference type="Proteomes" id="UP000324832"/>
    </source>
</evidence>
<keyword evidence="3" id="KW-0813">Transport</keyword>
<protein>
    <submittedName>
        <fullName evidence="10">Uncharacterized protein</fullName>
    </submittedName>
</protein>
<reference evidence="10 11" key="1">
    <citation type="submission" date="2017-07" db="EMBL/GenBank/DDBJ databases">
        <authorList>
            <person name="Talla V."/>
            <person name="Backstrom N."/>
        </authorList>
    </citation>
    <scope>NUCLEOTIDE SEQUENCE [LARGE SCALE GENOMIC DNA]</scope>
</reference>
<evidence type="ECO:0000256" key="7">
    <source>
        <dbReference type="ARBA" id="ARBA00022989"/>
    </source>
</evidence>
<dbReference type="GO" id="GO:0005743">
    <property type="term" value="C:mitochondrial inner membrane"/>
    <property type="evidence" value="ECO:0007669"/>
    <property type="project" value="UniProtKB-SubCell"/>
</dbReference>
<evidence type="ECO:0000256" key="6">
    <source>
        <dbReference type="ARBA" id="ARBA00022792"/>
    </source>
</evidence>
<accession>A0A5E4PRE5</accession>
<evidence type="ECO:0000256" key="9">
    <source>
        <dbReference type="ARBA" id="ARBA00023136"/>
    </source>
</evidence>
<dbReference type="InterPro" id="IPR023395">
    <property type="entry name" value="MCP_dom_sf"/>
</dbReference>
<evidence type="ECO:0000256" key="3">
    <source>
        <dbReference type="ARBA" id="ARBA00022448"/>
    </source>
</evidence>
<keyword evidence="4" id="KW-0812">Transmembrane</keyword>
<evidence type="ECO:0000256" key="4">
    <source>
        <dbReference type="ARBA" id="ARBA00022692"/>
    </source>
</evidence>
<comment type="subcellular location">
    <subcellularLocation>
        <location evidence="1">Mitochondrion inner membrane</location>
        <topology evidence="1">Multi-pass membrane protein</topology>
    </subcellularLocation>
</comment>
<evidence type="ECO:0000256" key="8">
    <source>
        <dbReference type="ARBA" id="ARBA00023128"/>
    </source>
</evidence>